<accession>A0A640TM11</accession>
<dbReference type="AlphaFoldDB" id="A0A640TM11"/>
<evidence type="ECO:0000313" key="3">
    <source>
        <dbReference type="EMBL" id="GFE23206.1"/>
    </source>
</evidence>
<dbReference type="InterPro" id="IPR051604">
    <property type="entry name" value="Ergot_Alk_Oxidoreductase"/>
</dbReference>
<dbReference type="EMBL" id="BLIP01000001">
    <property type="protein sequence ID" value="GFE23206.1"/>
    <property type="molecule type" value="Genomic_DNA"/>
</dbReference>
<organism evidence="3 5">
    <name type="scientific">Streptomyces nigrescens</name>
    <dbReference type="NCBI Taxonomy" id="1920"/>
    <lineage>
        <taxon>Bacteria</taxon>
        <taxon>Bacillati</taxon>
        <taxon>Actinomycetota</taxon>
        <taxon>Actinomycetes</taxon>
        <taxon>Kitasatosporales</taxon>
        <taxon>Streptomycetaceae</taxon>
        <taxon>Streptomyces</taxon>
    </lineage>
</organism>
<dbReference type="InterPro" id="IPR016040">
    <property type="entry name" value="NAD(P)-bd_dom"/>
</dbReference>
<feature type="compositionally biased region" description="Polar residues" evidence="1">
    <location>
        <begin position="8"/>
        <end position="23"/>
    </location>
</feature>
<dbReference type="InterPro" id="IPR036291">
    <property type="entry name" value="NAD(P)-bd_dom_sf"/>
</dbReference>
<proteinExistence type="predicted"/>
<evidence type="ECO:0000313" key="6">
    <source>
        <dbReference type="Proteomes" id="UP001210609"/>
    </source>
</evidence>
<dbReference type="Proteomes" id="UP000429552">
    <property type="component" value="Unassembled WGS sequence"/>
</dbReference>
<protein>
    <submittedName>
        <fullName evidence="4">NAD(P)H-binding protein</fullName>
    </submittedName>
    <submittedName>
        <fullName evidence="3">Oxidoreductase</fullName>
    </submittedName>
</protein>
<keyword evidence="6" id="KW-1185">Reference proteome</keyword>
<reference evidence="4 6" key="2">
    <citation type="submission" date="2022-12" db="EMBL/GenBank/DDBJ databases">
        <authorList>
            <person name="Ruckert C."/>
            <person name="Busche T."/>
            <person name="Kalinowski J."/>
            <person name="Wittmann C."/>
        </authorList>
    </citation>
    <scope>NUCLEOTIDE SEQUENCE [LARGE SCALE GENOMIC DNA]</scope>
    <source>
        <strain evidence="4 6">DSM 40555</strain>
    </source>
</reference>
<feature type="region of interest" description="Disordered" evidence="1">
    <location>
        <begin position="1"/>
        <end position="42"/>
    </location>
</feature>
<dbReference type="PANTHER" id="PTHR43162:SF1">
    <property type="entry name" value="PRESTALK A DIFFERENTIATION PROTEIN A"/>
    <property type="match status" value="1"/>
</dbReference>
<name>A0A640TM11_STRNI</name>
<evidence type="ECO:0000259" key="2">
    <source>
        <dbReference type="Pfam" id="PF13460"/>
    </source>
</evidence>
<evidence type="ECO:0000256" key="1">
    <source>
        <dbReference type="SAM" id="MobiDB-lite"/>
    </source>
</evidence>
<evidence type="ECO:0000313" key="4">
    <source>
        <dbReference type="EMBL" id="WAT97684.1"/>
    </source>
</evidence>
<dbReference type="EMBL" id="CP114202">
    <property type="protein sequence ID" value="WAT97684.1"/>
    <property type="molecule type" value="Genomic_DNA"/>
</dbReference>
<dbReference type="Gene3D" id="3.90.25.10">
    <property type="entry name" value="UDP-galactose 4-epimerase, domain 1"/>
    <property type="match status" value="1"/>
</dbReference>
<dbReference type="Gene3D" id="3.40.50.720">
    <property type="entry name" value="NAD(P)-binding Rossmann-like Domain"/>
    <property type="match status" value="1"/>
</dbReference>
<evidence type="ECO:0000313" key="5">
    <source>
        <dbReference type="Proteomes" id="UP000429552"/>
    </source>
</evidence>
<feature type="domain" description="NAD(P)-binding" evidence="2">
    <location>
        <begin position="43"/>
        <end position="138"/>
    </location>
</feature>
<dbReference type="PANTHER" id="PTHR43162">
    <property type="match status" value="1"/>
</dbReference>
<dbReference type="SUPFAM" id="SSF51735">
    <property type="entry name" value="NAD(P)-binding Rossmann-fold domains"/>
    <property type="match status" value="1"/>
</dbReference>
<gene>
    <name evidence="3" type="ORF">Sliba_36590</name>
    <name evidence="4" type="ORF">STRLI_003647</name>
</gene>
<dbReference type="Pfam" id="PF13460">
    <property type="entry name" value="NAD_binding_10"/>
    <property type="match status" value="1"/>
</dbReference>
<reference evidence="3 5" key="1">
    <citation type="submission" date="2019-12" db="EMBL/GenBank/DDBJ databases">
        <title>Whole genome shotgun sequence of Streptomyces libani subsp. libani NBRC 13452.</title>
        <authorList>
            <person name="Ichikawa N."/>
            <person name="Kimura A."/>
            <person name="Kitahashi Y."/>
            <person name="Komaki H."/>
            <person name="Tamura T."/>
        </authorList>
    </citation>
    <scope>NUCLEOTIDE SEQUENCE [LARGE SCALE GENOMIC DNA]</scope>
    <source>
        <strain evidence="3 5">NBRC 13452</strain>
    </source>
</reference>
<dbReference type="Proteomes" id="UP001210609">
    <property type="component" value="Chromosome"/>
</dbReference>
<dbReference type="RefSeq" id="WP_159487156.1">
    <property type="nucleotide sequence ID" value="NZ_BLIP01000001.1"/>
</dbReference>
<sequence>MTDHNTVSDHSTATQHSTATDRSTVPGHDTALPPGRDTVLVTGAAGTTGSRLVPRLLALGHPVRAAGRRAPELPGTRPVVFDWHDPATHDDALRGATRLYLVPPTAAPDPAAVMLPFLALARTAGVRRVVLLSSSALPAGGPGVGQVHAALPDLFDEWVVLRPSWFMQNFTGSHPHAEAVRAHGTLMTATGTGRVGFIDADDIAAVAAHALTSTPLTGHDLVLTGPEALSYDDIAATLTTVTGRLVRHHPVTRAQLRDRLATDLPTEFATLLADLDHAIADGTEAHVTDTVERLTGRPPRSFRAYAEDWWRG</sequence>